<dbReference type="RefSeq" id="XP_031939631.1">
    <property type="nucleotide sequence ID" value="XM_032082456.1"/>
</dbReference>
<dbReference type="Proteomes" id="UP000325579">
    <property type="component" value="Unassembled WGS sequence"/>
</dbReference>
<protein>
    <submittedName>
        <fullName evidence="1">Uncharacterized protein</fullName>
    </submittedName>
</protein>
<organism evidence="1 2">
    <name type="scientific">Aspergillus pseudonomiae</name>
    <dbReference type="NCBI Taxonomy" id="1506151"/>
    <lineage>
        <taxon>Eukaryota</taxon>
        <taxon>Fungi</taxon>
        <taxon>Dikarya</taxon>
        <taxon>Ascomycota</taxon>
        <taxon>Pezizomycotina</taxon>
        <taxon>Eurotiomycetes</taxon>
        <taxon>Eurotiomycetidae</taxon>
        <taxon>Eurotiales</taxon>
        <taxon>Aspergillaceae</taxon>
        <taxon>Aspergillus</taxon>
        <taxon>Aspergillus subgen. Circumdati</taxon>
    </lineage>
</organism>
<keyword evidence="2" id="KW-1185">Reference proteome</keyword>
<dbReference type="GeneID" id="43667147"/>
<gene>
    <name evidence="1" type="ORF">BDV37DRAFT_252621</name>
</gene>
<reference evidence="1 2" key="1">
    <citation type="submission" date="2019-04" db="EMBL/GenBank/DDBJ databases">
        <authorList>
            <consortium name="DOE Joint Genome Institute"/>
            <person name="Mondo S."/>
            <person name="Kjaerbolling I."/>
            <person name="Vesth T."/>
            <person name="Frisvad J.C."/>
            <person name="Nybo J.L."/>
            <person name="Theobald S."/>
            <person name="Kildgaard S."/>
            <person name="Isbrandt T."/>
            <person name="Kuo A."/>
            <person name="Sato A."/>
            <person name="Lyhne E.K."/>
            <person name="Kogle M.E."/>
            <person name="Wiebenga A."/>
            <person name="Kun R.S."/>
            <person name="Lubbers R.J."/>
            <person name="Makela M.R."/>
            <person name="Barry K."/>
            <person name="Chovatia M."/>
            <person name="Clum A."/>
            <person name="Daum C."/>
            <person name="Haridas S."/>
            <person name="He G."/>
            <person name="LaButti K."/>
            <person name="Lipzen A."/>
            <person name="Riley R."/>
            <person name="Salamov A."/>
            <person name="Simmons B.A."/>
            <person name="Magnuson J.K."/>
            <person name="Henrissat B."/>
            <person name="Mortensen U.H."/>
            <person name="Larsen T.O."/>
            <person name="Devries R.P."/>
            <person name="Grigoriev I.V."/>
            <person name="Machida M."/>
            <person name="Baker S.E."/>
            <person name="Andersen M.R."/>
            <person name="Cantor M.N."/>
            <person name="Hua S.X."/>
        </authorList>
    </citation>
    <scope>NUCLEOTIDE SEQUENCE [LARGE SCALE GENOMIC DNA]</scope>
    <source>
        <strain evidence="1 2">CBS 119388</strain>
    </source>
</reference>
<accession>A0A5N7D7A2</accession>
<proteinExistence type="predicted"/>
<dbReference type="AlphaFoldDB" id="A0A5N7D7A2"/>
<evidence type="ECO:0000313" key="1">
    <source>
        <dbReference type="EMBL" id="KAE8402312.1"/>
    </source>
</evidence>
<name>A0A5N7D7A2_9EURO</name>
<sequence>MAEASPECCRHCQSPWEPAMSQGPKWAGGDRAEIVLVAWCGFQALNPHYPGQRGEHGWYCQHGGVAPETLFTIDPNKMPSIISVSPSVSIRSRLSTAPLFKSVRIQTGYTLSPHRKLSKVFQTSLAGGELCVAASRAPRTEFQHHGALTGVDRKLYTYYS</sequence>
<dbReference type="EMBL" id="ML736789">
    <property type="protein sequence ID" value="KAE8402312.1"/>
    <property type="molecule type" value="Genomic_DNA"/>
</dbReference>
<evidence type="ECO:0000313" key="2">
    <source>
        <dbReference type="Proteomes" id="UP000325579"/>
    </source>
</evidence>